<dbReference type="PRINTS" id="PR00079">
    <property type="entry name" value="G6PDHDRGNASE"/>
</dbReference>
<dbReference type="InterPro" id="IPR036291">
    <property type="entry name" value="NAD(P)-bd_dom_sf"/>
</dbReference>
<reference evidence="10" key="1">
    <citation type="journal article" date="2019" name="Int. J. Syst. Evol. Microbiol.">
        <title>The Global Catalogue of Microorganisms (GCM) 10K type strain sequencing project: providing services to taxonomists for standard genome sequencing and annotation.</title>
        <authorList>
            <consortium name="The Broad Institute Genomics Platform"/>
            <consortium name="The Broad Institute Genome Sequencing Center for Infectious Disease"/>
            <person name="Wu L."/>
            <person name="Ma J."/>
        </authorList>
    </citation>
    <scope>NUCLEOTIDE SEQUENCE [LARGE SCALE GENOMIC DNA]</scope>
    <source>
        <strain evidence="10">NBRC 108728</strain>
    </source>
</reference>
<evidence type="ECO:0000256" key="6">
    <source>
        <dbReference type="SAM" id="MobiDB-lite"/>
    </source>
</evidence>
<sequence length="488" mass="53092">MFFYLAETQPGRGRVVGPSIQGMPDPRPSTLLILGASGDLAARLLMPGLGMLLAHEPKRRVQLIGSGVEDLTDAEWKKRVKSSFDSEGAKGPAVTATLKNTKYIKADVTAKADLEGLLAACDNPPALYFALPPAITEKACAQLAKIELPDKTSLALEKPFGTDERSAKRLNTLLLTIVPESRIHRVDHFLGRSTVLNLLGLRFANRLIEPMLSNRDVESIEIVYDEQLALENRARYYDHAGALVDMIQSHLLQVMAVLVMEAPATLRAEDVRDQKQLALRATHLWNDDPSTSRRARYSAGSVAGRKLPAYKNEDGVDPALGTETLAEVVVEVRNMRWAGVPILMRSGKALASHRREIIVTFKAPSHVPPEFKTLKTADRLRICIAPDEMSLELNVNGPGDPYVIDRATLKADFNPGDLPAYGEVLQGILDGDATLSVRGDAAVEGWRIVAPVLKAWKSGTVPLDEYPAGSNGPKSWPTGAAEATPAKR</sequence>
<keyword evidence="4" id="KW-0560">Oxidoreductase</keyword>
<dbReference type="SUPFAM" id="SSF55347">
    <property type="entry name" value="Glyceraldehyde-3-phosphate dehydrogenase-like, C-terminal domain"/>
    <property type="match status" value="1"/>
</dbReference>
<proteinExistence type="predicted"/>
<organism evidence="9 10">
    <name type="scientific">Frondihabitans sucicola</name>
    <dbReference type="NCBI Taxonomy" id="1268041"/>
    <lineage>
        <taxon>Bacteria</taxon>
        <taxon>Bacillati</taxon>
        <taxon>Actinomycetota</taxon>
        <taxon>Actinomycetes</taxon>
        <taxon>Micrococcales</taxon>
        <taxon>Microbacteriaceae</taxon>
        <taxon>Frondihabitans</taxon>
    </lineage>
</organism>
<evidence type="ECO:0000313" key="9">
    <source>
        <dbReference type="EMBL" id="BDZ51845.1"/>
    </source>
</evidence>
<name>A0ABM8GTP9_9MICO</name>
<evidence type="ECO:0000256" key="1">
    <source>
        <dbReference type="ARBA" id="ARBA00004937"/>
    </source>
</evidence>
<evidence type="ECO:0000256" key="5">
    <source>
        <dbReference type="ARBA" id="ARBA00023277"/>
    </source>
</evidence>
<keyword evidence="5" id="KW-0119">Carbohydrate metabolism</keyword>
<dbReference type="InterPro" id="IPR022674">
    <property type="entry name" value="G6P_DH_NAD-bd"/>
</dbReference>
<evidence type="ECO:0000256" key="4">
    <source>
        <dbReference type="ARBA" id="ARBA00023002"/>
    </source>
</evidence>
<dbReference type="PANTHER" id="PTHR23429:SF0">
    <property type="entry name" value="GLUCOSE-6-PHOSPHATE 1-DEHYDROGENASE"/>
    <property type="match status" value="1"/>
</dbReference>
<dbReference type="EMBL" id="AP027732">
    <property type="protein sequence ID" value="BDZ51845.1"/>
    <property type="molecule type" value="Genomic_DNA"/>
</dbReference>
<dbReference type="InterPro" id="IPR022675">
    <property type="entry name" value="G6P_DH_C"/>
</dbReference>
<dbReference type="Gene3D" id="3.30.360.10">
    <property type="entry name" value="Dihydrodipicolinate Reductase, domain 2"/>
    <property type="match status" value="1"/>
</dbReference>
<keyword evidence="10" id="KW-1185">Reference proteome</keyword>
<dbReference type="Pfam" id="PF00479">
    <property type="entry name" value="G6PD_N"/>
    <property type="match status" value="1"/>
</dbReference>
<dbReference type="Pfam" id="PF02781">
    <property type="entry name" value="G6PD_C"/>
    <property type="match status" value="1"/>
</dbReference>
<feature type="region of interest" description="Disordered" evidence="6">
    <location>
        <begin position="466"/>
        <end position="488"/>
    </location>
</feature>
<dbReference type="PIRSF" id="PIRSF000110">
    <property type="entry name" value="G6PD"/>
    <property type="match status" value="1"/>
</dbReference>
<accession>A0ABM8GTP9</accession>
<feature type="domain" description="Glucose-6-phosphate dehydrogenase NAD-binding" evidence="7">
    <location>
        <begin position="33"/>
        <end position="197"/>
    </location>
</feature>
<keyword evidence="2" id="KW-0313">Glucose metabolism</keyword>
<evidence type="ECO:0000256" key="3">
    <source>
        <dbReference type="ARBA" id="ARBA00022857"/>
    </source>
</evidence>
<dbReference type="PANTHER" id="PTHR23429">
    <property type="entry name" value="GLUCOSE-6-PHOSPHATE 1-DEHYDROGENASE G6PD"/>
    <property type="match status" value="1"/>
</dbReference>
<evidence type="ECO:0000256" key="2">
    <source>
        <dbReference type="ARBA" id="ARBA00022526"/>
    </source>
</evidence>
<dbReference type="SUPFAM" id="SSF51735">
    <property type="entry name" value="NAD(P)-binding Rossmann-fold domains"/>
    <property type="match status" value="1"/>
</dbReference>
<evidence type="ECO:0000259" key="7">
    <source>
        <dbReference type="Pfam" id="PF00479"/>
    </source>
</evidence>
<evidence type="ECO:0000313" key="10">
    <source>
        <dbReference type="Proteomes" id="UP001321486"/>
    </source>
</evidence>
<dbReference type="Proteomes" id="UP001321486">
    <property type="component" value="Chromosome"/>
</dbReference>
<dbReference type="NCBIfam" id="NF009492">
    <property type="entry name" value="PRK12853.1-3"/>
    <property type="match status" value="1"/>
</dbReference>
<gene>
    <name evidence="9" type="primary">zwf_2</name>
    <name evidence="9" type="ORF">GCM10025867_40860</name>
</gene>
<protein>
    <submittedName>
        <fullName evidence="9">Glucose-6-phosphate 1-dehydrogenase</fullName>
    </submittedName>
</protein>
<feature type="domain" description="Glucose-6-phosphate dehydrogenase C-terminal" evidence="8">
    <location>
        <begin position="201"/>
        <end position="475"/>
    </location>
</feature>
<keyword evidence="3" id="KW-0521">NADP</keyword>
<dbReference type="InterPro" id="IPR001282">
    <property type="entry name" value="G6P_DH"/>
</dbReference>
<dbReference type="Gene3D" id="3.40.50.720">
    <property type="entry name" value="NAD(P)-binding Rossmann-like Domain"/>
    <property type="match status" value="1"/>
</dbReference>
<evidence type="ECO:0000259" key="8">
    <source>
        <dbReference type="Pfam" id="PF02781"/>
    </source>
</evidence>
<comment type="pathway">
    <text evidence="1">Carbohydrate degradation; pentose phosphate pathway; D-ribulose 5-phosphate from D-glucose 6-phosphate (oxidative stage): step 1/3.</text>
</comment>